<feature type="transmembrane region" description="Helical" evidence="2">
    <location>
        <begin position="223"/>
        <end position="242"/>
    </location>
</feature>
<keyword evidence="4" id="KW-1185">Reference proteome</keyword>
<comment type="similarity">
    <text evidence="1">Belongs to the multi antimicrobial extrusion (MATE) (TC 2.A.66.1) family.</text>
</comment>
<feature type="transmembrane region" description="Helical" evidence="2">
    <location>
        <begin position="187"/>
        <end position="211"/>
    </location>
</feature>
<dbReference type="EMBL" id="JAGKQM010000017">
    <property type="protein sequence ID" value="KAH0869709.1"/>
    <property type="molecule type" value="Genomic_DNA"/>
</dbReference>
<keyword evidence="2" id="KW-0472">Membrane</keyword>
<gene>
    <name evidence="3" type="ORF">HID58_076731</name>
</gene>
<protein>
    <recommendedName>
        <fullName evidence="5">Protein DETOXIFICATION</fullName>
    </recommendedName>
</protein>
<keyword evidence="2" id="KW-0812">Transmembrane</keyword>
<dbReference type="Proteomes" id="UP000824890">
    <property type="component" value="Unassembled WGS sequence"/>
</dbReference>
<accession>A0ABQ7YNA4</accession>
<feature type="non-terminal residue" evidence="3">
    <location>
        <position position="1"/>
    </location>
</feature>
<sequence>KPDIEIVVDLLNLLKLESPPSRSRSIQPTTAPETVILTARLSGGSHLRLFSSGFVCCFGLPSEFKSKAEMLVIVRVSNELGANHPRTAKFSLVVAVITSTLIGVVVSTVLLIFRNRYPSLFVGDEDVIILVKELTPILALSIVISNVQPVLSGNPSNYLKIKTRSFRFDSVSGFLKYFLPPPMAVGAGWQAVVAYVNIACYYLFGIPFGLLLGYKLDFGVKGIWCGMLTGTVVQTIVLTWMICRTNWDKEVAMADHRIREWEGEVSEIEQLLN</sequence>
<name>A0ABQ7YNA4_BRANA</name>
<evidence type="ECO:0000256" key="1">
    <source>
        <dbReference type="ARBA" id="ARBA00010199"/>
    </source>
</evidence>
<dbReference type="Pfam" id="PF01554">
    <property type="entry name" value="MatE"/>
    <property type="match status" value="1"/>
</dbReference>
<evidence type="ECO:0008006" key="5">
    <source>
        <dbReference type="Google" id="ProtNLM"/>
    </source>
</evidence>
<dbReference type="PANTHER" id="PTHR11206">
    <property type="entry name" value="MULTIDRUG RESISTANCE PROTEIN"/>
    <property type="match status" value="1"/>
</dbReference>
<evidence type="ECO:0000256" key="2">
    <source>
        <dbReference type="SAM" id="Phobius"/>
    </source>
</evidence>
<feature type="transmembrane region" description="Helical" evidence="2">
    <location>
        <begin position="90"/>
        <end position="113"/>
    </location>
</feature>
<reference evidence="3 4" key="1">
    <citation type="submission" date="2021-05" db="EMBL/GenBank/DDBJ databases">
        <title>Genome Assembly of Synthetic Allotetraploid Brassica napus Reveals Homoeologous Exchanges between Subgenomes.</title>
        <authorList>
            <person name="Davis J.T."/>
        </authorList>
    </citation>
    <scope>NUCLEOTIDE SEQUENCE [LARGE SCALE GENOMIC DNA]</scope>
    <source>
        <strain evidence="4">cv. Da-Ae</strain>
        <tissue evidence="3">Seedling</tissue>
    </source>
</reference>
<proteinExistence type="inferred from homology"/>
<keyword evidence="2" id="KW-1133">Transmembrane helix</keyword>
<comment type="caution">
    <text evidence="3">The sequence shown here is derived from an EMBL/GenBank/DDBJ whole genome shotgun (WGS) entry which is preliminary data.</text>
</comment>
<evidence type="ECO:0000313" key="3">
    <source>
        <dbReference type="EMBL" id="KAH0869709.1"/>
    </source>
</evidence>
<dbReference type="InterPro" id="IPR002528">
    <property type="entry name" value="MATE_fam"/>
</dbReference>
<evidence type="ECO:0000313" key="4">
    <source>
        <dbReference type="Proteomes" id="UP000824890"/>
    </source>
</evidence>
<organism evidence="3 4">
    <name type="scientific">Brassica napus</name>
    <name type="common">Rape</name>
    <dbReference type="NCBI Taxonomy" id="3708"/>
    <lineage>
        <taxon>Eukaryota</taxon>
        <taxon>Viridiplantae</taxon>
        <taxon>Streptophyta</taxon>
        <taxon>Embryophyta</taxon>
        <taxon>Tracheophyta</taxon>
        <taxon>Spermatophyta</taxon>
        <taxon>Magnoliopsida</taxon>
        <taxon>eudicotyledons</taxon>
        <taxon>Gunneridae</taxon>
        <taxon>Pentapetalae</taxon>
        <taxon>rosids</taxon>
        <taxon>malvids</taxon>
        <taxon>Brassicales</taxon>
        <taxon>Brassicaceae</taxon>
        <taxon>Brassiceae</taxon>
        <taxon>Brassica</taxon>
    </lineage>
</organism>